<accession>A0AAE3YS31</accession>
<name>A0AAE3YS31_9ACTN</name>
<gene>
    <name evidence="1" type="ORF">J2S41_004408</name>
</gene>
<evidence type="ECO:0000313" key="2">
    <source>
        <dbReference type="Proteomes" id="UP001183643"/>
    </source>
</evidence>
<organism evidence="1 2">
    <name type="scientific">Catenuloplanes atrovinosus</name>
    <dbReference type="NCBI Taxonomy" id="137266"/>
    <lineage>
        <taxon>Bacteria</taxon>
        <taxon>Bacillati</taxon>
        <taxon>Actinomycetota</taxon>
        <taxon>Actinomycetes</taxon>
        <taxon>Micromonosporales</taxon>
        <taxon>Micromonosporaceae</taxon>
        <taxon>Catenuloplanes</taxon>
    </lineage>
</organism>
<proteinExistence type="predicted"/>
<protein>
    <submittedName>
        <fullName evidence="1">Uncharacterized protein</fullName>
    </submittedName>
</protein>
<keyword evidence="2" id="KW-1185">Reference proteome</keyword>
<dbReference type="EMBL" id="JAVDYB010000001">
    <property type="protein sequence ID" value="MDR7277630.1"/>
    <property type="molecule type" value="Genomic_DNA"/>
</dbReference>
<dbReference type="RefSeq" id="WP_310370035.1">
    <property type="nucleotide sequence ID" value="NZ_JAVDYB010000001.1"/>
</dbReference>
<sequence>MVETRGKVWTVVYCDGEPAAWCSSVVEHRDGARVLVCGDGFERPGFMDRC</sequence>
<evidence type="ECO:0000313" key="1">
    <source>
        <dbReference type="EMBL" id="MDR7277630.1"/>
    </source>
</evidence>
<dbReference type="Proteomes" id="UP001183643">
    <property type="component" value="Unassembled WGS sequence"/>
</dbReference>
<comment type="caution">
    <text evidence="1">The sequence shown here is derived from an EMBL/GenBank/DDBJ whole genome shotgun (WGS) entry which is preliminary data.</text>
</comment>
<reference evidence="1" key="1">
    <citation type="submission" date="2023-07" db="EMBL/GenBank/DDBJ databases">
        <title>Sequencing the genomes of 1000 actinobacteria strains.</title>
        <authorList>
            <person name="Klenk H.-P."/>
        </authorList>
    </citation>
    <scope>NUCLEOTIDE SEQUENCE</scope>
    <source>
        <strain evidence="1">DSM 44707</strain>
    </source>
</reference>
<dbReference type="AlphaFoldDB" id="A0AAE3YS31"/>